<reference evidence="2 3" key="1">
    <citation type="journal article" date="2019" name="Nat. Ecol. Evol.">
        <title>Megaphylogeny resolves global patterns of mushroom evolution.</title>
        <authorList>
            <person name="Varga T."/>
            <person name="Krizsan K."/>
            <person name="Foldi C."/>
            <person name="Dima B."/>
            <person name="Sanchez-Garcia M."/>
            <person name="Sanchez-Ramirez S."/>
            <person name="Szollosi G.J."/>
            <person name="Szarkandi J.G."/>
            <person name="Papp V."/>
            <person name="Albert L."/>
            <person name="Andreopoulos W."/>
            <person name="Angelini C."/>
            <person name="Antonin V."/>
            <person name="Barry K.W."/>
            <person name="Bougher N.L."/>
            <person name="Buchanan P."/>
            <person name="Buyck B."/>
            <person name="Bense V."/>
            <person name="Catcheside P."/>
            <person name="Chovatia M."/>
            <person name="Cooper J."/>
            <person name="Damon W."/>
            <person name="Desjardin D."/>
            <person name="Finy P."/>
            <person name="Geml J."/>
            <person name="Haridas S."/>
            <person name="Hughes K."/>
            <person name="Justo A."/>
            <person name="Karasinski D."/>
            <person name="Kautmanova I."/>
            <person name="Kiss B."/>
            <person name="Kocsube S."/>
            <person name="Kotiranta H."/>
            <person name="LaButti K.M."/>
            <person name="Lechner B.E."/>
            <person name="Liimatainen K."/>
            <person name="Lipzen A."/>
            <person name="Lukacs Z."/>
            <person name="Mihaltcheva S."/>
            <person name="Morgado L.N."/>
            <person name="Niskanen T."/>
            <person name="Noordeloos M.E."/>
            <person name="Ohm R.A."/>
            <person name="Ortiz-Santana B."/>
            <person name="Ovrebo C."/>
            <person name="Racz N."/>
            <person name="Riley R."/>
            <person name="Savchenko A."/>
            <person name="Shiryaev A."/>
            <person name="Soop K."/>
            <person name="Spirin V."/>
            <person name="Szebenyi C."/>
            <person name="Tomsovsky M."/>
            <person name="Tulloss R.E."/>
            <person name="Uehling J."/>
            <person name="Grigoriev I.V."/>
            <person name="Vagvolgyi C."/>
            <person name="Papp T."/>
            <person name="Martin F.M."/>
            <person name="Miettinen O."/>
            <person name="Hibbett D.S."/>
            <person name="Nagy L.G."/>
        </authorList>
    </citation>
    <scope>NUCLEOTIDE SEQUENCE [LARGE SCALE GENOMIC DNA]</scope>
    <source>
        <strain evidence="2 3">CBS 309.79</strain>
    </source>
</reference>
<accession>A0A5C3QBN2</accession>
<evidence type="ECO:0000313" key="2">
    <source>
        <dbReference type="EMBL" id="TFK97830.1"/>
    </source>
</evidence>
<feature type="signal peptide" evidence="1">
    <location>
        <begin position="1"/>
        <end position="15"/>
    </location>
</feature>
<dbReference type="OrthoDB" id="430315at2759"/>
<keyword evidence="1" id="KW-0732">Signal</keyword>
<keyword evidence="3" id="KW-1185">Reference proteome</keyword>
<sequence>MQLLTVFTLFVVAAASSVEVFAAHEIRFKSLPLKTGGTFTATVPEKWVSARAWGQDGSCSVNDGASCTLFECTFSNVGFNQCNISRVSGYNVPVAFSWVNSPAGCQSGKKCSSSSCPDTTAWFPPDSCNGCLSQCNKASVGMWVTFCPTKATYRTFR</sequence>
<dbReference type="Gene3D" id="2.60.110.10">
    <property type="entry name" value="Thaumatin"/>
    <property type="match status" value="1"/>
</dbReference>
<proteinExistence type="predicted"/>
<dbReference type="AlphaFoldDB" id="A0A5C3QBN2"/>
<organism evidence="2 3">
    <name type="scientific">Pterulicium gracile</name>
    <dbReference type="NCBI Taxonomy" id="1884261"/>
    <lineage>
        <taxon>Eukaryota</taxon>
        <taxon>Fungi</taxon>
        <taxon>Dikarya</taxon>
        <taxon>Basidiomycota</taxon>
        <taxon>Agaricomycotina</taxon>
        <taxon>Agaricomycetes</taxon>
        <taxon>Agaricomycetidae</taxon>
        <taxon>Agaricales</taxon>
        <taxon>Pleurotineae</taxon>
        <taxon>Pterulaceae</taxon>
        <taxon>Pterulicium</taxon>
    </lineage>
</organism>
<name>A0A5C3QBN2_9AGAR</name>
<gene>
    <name evidence="2" type="ORF">BDV98DRAFT_596339</name>
</gene>
<dbReference type="SUPFAM" id="SSF49870">
    <property type="entry name" value="Osmotin, thaumatin-like protein"/>
    <property type="match status" value="1"/>
</dbReference>
<dbReference type="EMBL" id="ML178844">
    <property type="protein sequence ID" value="TFK97830.1"/>
    <property type="molecule type" value="Genomic_DNA"/>
</dbReference>
<evidence type="ECO:0000313" key="3">
    <source>
        <dbReference type="Proteomes" id="UP000305067"/>
    </source>
</evidence>
<dbReference type="Proteomes" id="UP000305067">
    <property type="component" value="Unassembled WGS sequence"/>
</dbReference>
<evidence type="ECO:0008006" key="4">
    <source>
        <dbReference type="Google" id="ProtNLM"/>
    </source>
</evidence>
<dbReference type="InterPro" id="IPR037176">
    <property type="entry name" value="Osmotin/thaumatin-like_sf"/>
</dbReference>
<evidence type="ECO:0000256" key="1">
    <source>
        <dbReference type="SAM" id="SignalP"/>
    </source>
</evidence>
<feature type="chain" id="PRO_5023085190" description="Thaumatin" evidence="1">
    <location>
        <begin position="16"/>
        <end position="157"/>
    </location>
</feature>
<protein>
    <recommendedName>
        <fullName evidence="4">Thaumatin</fullName>
    </recommendedName>
</protein>